<dbReference type="Proteomes" id="UP000887578">
    <property type="component" value="Unplaced"/>
</dbReference>
<dbReference type="PANTHER" id="PTHR35373:SF4">
    <property type="entry name" value="PEPTIDASE_M16_M DOMAIN-CONTAINING PROTEIN"/>
    <property type="match status" value="1"/>
</dbReference>
<name>A0A914QNP8_9BILA</name>
<dbReference type="WBParaSite" id="PDA_v2.g4943.t1">
    <property type="protein sequence ID" value="PDA_v2.g4943.t1"/>
    <property type="gene ID" value="PDA_v2.g4943"/>
</dbReference>
<accession>A0A914QNP8</accession>
<evidence type="ECO:0000313" key="2">
    <source>
        <dbReference type="WBParaSite" id="PDA_v2.g4943.t1"/>
    </source>
</evidence>
<protein>
    <submittedName>
        <fullName evidence="2">Uncharacterized protein</fullName>
    </submittedName>
</protein>
<evidence type="ECO:0000313" key="1">
    <source>
        <dbReference type="Proteomes" id="UP000887578"/>
    </source>
</evidence>
<organism evidence="1 2">
    <name type="scientific">Panagrolaimus davidi</name>
    <dbReference type="NCBI Taxonomy" id="227884"/>
    <lineage>
        <taxon>Eukaryota</taxon>
        <taxon>Metazoa</taxon>
        <taxon>Ecdysozoa</taxon>
        <taxon>Nematoda</taxon>
        <taxon>Chromadorea</taxon>
        <taxon>Rhabditida</taxon>
        <taxon>Tylenchina</taxon>
        <taxon>Panagrolaimomorpha</taxon>
        <taxon>Panagrolaimoidea</taxon>
        <taxon>Panagrolaimidae</taxon>
        <taxon>Panagrolaimus</taxon>
    </lineage>
</organism>
<dbReference type="AlphaFoldDB" id="A0A914QNP8"/>
<dbReference type="PANTHER" id="PTHR35373">
    <property type="entry name" value="PROTEIN CBG16894"/>
    <property type="match status" value="1"/>
</dbReference>
<reference evidence="2" key="1">
    <citation type="submission" date="2022-11" db="UniProtKB">
        <authorList>
            <consortium name="WormBaseParasite"/>
        </authorList>
    </citation>
    <scope>IDENTIFICATION</scope>
</reference>
<keyword evidence="1" id="KW-1185">Reference proteome</keyword>
<proteinExistence type="predicted"/>
<sequence>MIFTIGWGVTIFGVWWGLDLKRQFPSFKTKYSNVIFDCGSLIKQGFTVMDIDEFLEALQPLLTKNVSFVNKISDKFDTKDATKISPIKNISSMESDKSILWKADEAANEEIQFKYKPNHFYINQLPPPSYEEATKKYLG</sequence>